<reference evidence="4" key="1">
    <citation type="submission" date="2018-07" db="EMBL/GenBank/DDBJ databases">
        <title>Genome sequencing of Paracoccus sp. SC2-6.</title>
        <authorList>
            <person name="Heo J."/>
            <person name="Kim S.-J."/>
            <person name="Kwon S.-W."/>
        </authorList>
    </citation>
    <scope>NUCLEOTIDE SEQUENCE [LARGE SCALE GENOMIC DNA]</scope>
    <source>
        <strain evidence="4">SC2-6</strain>
    </source>
</reference>
<dbReference type="PANTHER" id="PTHR43187">
    <property type="entry name" value="GLUTAMINE AMIDOTRANSFERASE DUG3-RELATED"/>
    <property type="match status" value="1"/>
</dbReference>
<dbReference type="Pfam" id="PF13230">
    <property type="entry name" value="GATase_4"/>
    <property type="match status" value="1"/>
</dbReference>
<dbReference type="InterPro" id="IPR017932">
    <property type="entry name" value="GATase_2_dom"/>
</dbReference>
<dbReference type="Proteomes" id="UP000252023">
    <property type="component" value="Chromosome"/>
</dbReference>
<dbReference type="CDD" id="cd01908">
    <property type="entry name" value="YafJ"/>
    <property type="match status" value="1"/>
</dbReference>
<keyword evidence="1 3" id="KW-0315">Glutamine amidotransferase</keyword>
<dbReference type="InterPro" id="IPR026869">
    <property type="entry name" value="EgtC-like"/>
</dbReference>
<dbReference type="GO" id="GO:0016740">
    <property type="term" value="F:transferase activity"/>
    <property type="evidence" value="ECO:0007669"/>
    <property type="project" value="UniProtKB-KW"/>
</dbReference>
<feature type="domain" description="Glutamine amidotransferase type-2" evidence="2">
    <location>
        <begin position="2"/>
        <end position="265"/>
    </location>
</feature>
<keyword evidence="4" id="KW-1185">Reference proteome</keyword>
<name>A0A344PK62_9RHOB</name>
<evidence type="ECO:0000313" key="4">
    <source>
        <dbReference type="Proteomes" id="UP000252023"/>
    </source>
</evidence>
<evidence type="ECO:0000313" key="3">
    <source>
        <dbReference type="EMBL" id="AXC49767.1"/>
    </source>
</evidence>
<organism evidence="3 4">
    <name type="scientific">Paracoccus suum</name>
    <dbReference type="NCBI Taxonomy" id="2259340"/>
    <lineage>
        <taxon>Bacteria</taxon>
        <taxon>Pseudomonadati</taxon>
        <taxon>Pseudomonadota</taxon>
        <taxon>Alphaproteobacteria</taxon>
        <taxon>Rhodobacterales</taxon>
        <taxon>Paracoccaceae</taxon>
        <taxon>Paracoccus</taxon>
    </lineage>
</organism>
<proteinExistence type="predicted"/>
<dbReference type="KEGG" id="pars:DRW48_08770"/>
<sequence length="265" mass="28958">MCRWAAYTGAPIYLEEIVATPGHSLIRQSLSALRCHTAVNADGFGVAWYGDRAIPGLYRDVMPAWSDPNLRSLTATVRSALFMAHVRASTGTATSRNNCHPFAVGNWCFMHNGQFGGYDRYRREAEAMIPDSLYGQRKGATDSEALFLIALGEGLEDDACAALERATARLEALARSRGEGPYVRLTCAFSDGRRLYAARYASDEQAPTLFHRWSSSRAGRAVVSEPFDGEQDDWTEVPAGSFCTFEGEAVSIRPFRPSLAAAKAA</sequence>
<evidence type="ECO:0000256" key="1">
    <source>
        <dbReference type="ARBA" id="ARBA00022962"/>
    </source>
</evidence>
<dbReference type="RefSeq" id="WP_114076071.1">
    <property type="nucleotide sequence ID" value="NZ_CP030918.1"/>
</dbReference>
<dbReference type="Gene3D" id="3.60.20.10">
    <property type="entry name" value="Glutamine Phosphoribosylpyrophosphate, subunit 1, domain 1"/>
    <property type="match status" value="1"/>
</dbReference>
<dbReference type="AlphaFoldDB" id="A0A344PK62"/>
<dbReference type="EMBL" id="CP030918">
    <property type="protein sequence ID" value="AXC49767.1"/>
    <property type="molecule type" value="Genomic_DNA"/>
</dbReference>
<protein>
    <submittedName>
        <fullName evidence="3">Class II glutamine amidotransferase</fullName>
    </submittedName>
</protein>
<dbReference type="InterPro" id="IPR029055">
    <property type="entry name" value="Ntn_hydrolases_N"/>
</dbReference>
<accession>A0A344PK62</accession>
<dbReference type="PROSITE" id="PS51278">
    <property type="entry name" value="GATASE_TYPE_2"/>
    <property type="match status" value="1"/>
</dbReference>
<dbReference type="PANTHER" id="PTHR43187:SF1">
    <property type="entry name" value="GLUTAMINE AMIDOTRANSFERASE DUG3-RELATED"/>
    <property type="match status" value="1"/>
</dbReference>
<dbReference type="OrthoDB" id="9804310at2"/>
<keyword evidence="3" id="KW-0808">Transferase</keyword>
<dbReference type="SUPFAM" id="SSF56235">
    <property type="entry name" value="N-terminal nucleophile aminohydrolases (Ntn hydrolases)"/>
    <property type="match status" value="1"/>
</dbReference>
<evidence type="ECO:0000259" key="2">
    <source>
        <dbReference type="PROSITE" id="PS51278"/>
    </source>
</evidence>
<dbReference type="InterPro" id="IPR052373">
    <property type="entry name" value="Gamma-glu_amide_hydrolase"/>
</dbReference>
<gene>
    <name evidence="3" type="ORF">DRW48_08770</name>
</gene>